<evidence type="ECO:0000256" key="2">
    <source>
        <dbReference type="ARBA" id="ARBA00007613"/>
    </source>
</evidence>
<keyword evidence="5" id="KW-0812">Transmembrane</keyword>
<dbReference type="AlphaFoldDB" id="A0AA96EX92"/>
<dbReference type="GO" id="GO:0015288">
    <property type="term" value="F:porin activity"/>
    <property type="evidence" value="ECO:0007669"/>
    <property type="project" value="TreeGrafter"/>
</dbReference>
<evidence type="ECO:0000256" key="4">
    <source>
        <dbReference type="ARBA" id="ARBA00022452"/>
    </source>
</evidence>
<dbReference type="EMBL" id="CP134890">
    <property type="protein sequence ID" value="WNM21240.1"/>
    <property type="molecule type" value="Genomic_DNA"/>
</dbReference>
<evidence type="ECO:0000313" key="12">
    <source>
        <dbReference type="Proteomes" id="UP001304515"/>
    </source>
</evidence>
<dbReference type="InterPro" id="IPR051906">
    <property type="entry name" value="TolC-like"/>
</dbReference>
<evidence type="ECO:0000256" key="9">
    <source>
        <dbReference type="SAM" id="SignalP"/>
    </source>
</evidence>
<keyword evidence="7" id="KW-0998">Cell outer membrane</keyword>
<dbReference type="Gene3D" id="1.20.1600.10">
    <property type="entry name" value="Outer membrane efflux proteins (OEP)"/>
    <property type="match status" value="1"/>
</dbReference>
<evidence type="ECO:0000256" key="8">
    <source>
        <dbReference type="SAM" id="Coils"/>
    </source>
</evidence>
<reference evidence="10 12" key="1">
    <citation type="submission" date="2023-09" db="EMBL/GenBank/DDBJ databases">
        <title>Flavobacterium sp. a novel bacteria isolate from Pepper rhizosphere.</title>
        <authorList>
            <person name="Peng Y."/>
            <person name="Lee J."/>
        </authorList>
    </citation>
    <scope>NUCLEOTIDE SEQUENCE</scope>
    <source>
        <strain evidence="10">PMR2A8</strain>
        <strain evidence="11 12">PMTSA4</strain>
    </source>
</reference>
<dbReference type="SUPFAM" id="SSF56954">
    <property type="entry name" value="Outer membrane efflux proteins (OEP)"/>
    <property type="match status" value="1"/>
</dbReference>
<keyword evidence="4" id="KW-1134">Transmembrane beta strand</keyword>
<feature type="signal peptide" evidence="9">
    <location>
        <begin position="1"/>
        <end position="18"/>
    </location>
</feature>
<comment type="similarity">
    <text evidence="2">Belongs to the outer membrane factor (OMF) (TC 1.B.17) family.</text>
</comment>
<dbReference type="GO" id="GO:0015562">
    <property type="term" value="F:efflux transmembrane transporter activity"/>
    <property type="evidence" value="ECO:0007669"/>
    <property type="project" value="InterPro"/>
</dbReference>
<sequence>MKNKLLLILISFVSFAQAQDQKQSYSLSLQQAIEHALQNNYSAINADRDIEAAKKKKWETTTIGLPQITGSASYLYNIDFTQQGVSGNAFNPAGNPDDIALFAFGTKNSMNSNLTLSQLIFDGSYLVGLQSAKTYLKISENAKVKTNQELREIVISTYGNVLLAKESVAILEKNKTVLTKTVNDTKEIYKNGFTEEENVEQLQLTLASLESSLSYSKRMETIATNMLKLVLGIELENDLKLTDNLDTLTQKNLDLAILQEQFNVTNNIDYQIGENSQEASRLMVLYEKSKALPSLGAALNFGYNSFSNDFTFFNSDQKWNRFSNVGVSLNVPIFSSFGRTAKTQQAKIAFEQSKTQLKETEQKLKLQFQEARSNYEYSLEQYATAKNSLSLAERIEGKQQIKFREGLSSSFDFTEAQQQLYSRQQDYLKSMVEVVNKKATLDKLLNKN</sequence>
<keyword evidence="8" id="KW-0175">Coiled coil</keyword>
<dbReference type="EMBL" id="CP134878">
    <property type="protein sequence ID" value="WNM19851.1"/>
    <property type="molecule type" value="Genomic_DNA"/>
</dbReference>
<gene>
    <name evidence="11" type="ORF">RN605_11185</name>
    <name evidence="10" type="ORF">RN608_04015</name>
</gene>
<evidence type="ECO:0000313" key="10">
    <source>
        <dbReference type="EMBL" id="WNM19851.1"/>
    </source>
</evidence>
<dbReference type="InterPro" id="IPR003423">
    <property type="entry name" value="OMP_efflux"/>
</dbReference>
<name>A0AA96EX92_9FLAO</name>
<keyword evidence="12" id="KW-1185">Reference proteome</keyword>
<accession>A0AA96J4F5</accession>
<evidence type="ECO:0000256" key="7">
    <source>
        <dbReference type="ARBA" id="ARBA00023237"/>
    </source>
</evidence>
<evidence type="ECO:0000256" key="1">
    <source>
        <dbReference type="ARBA" id="ARBA00004442"/>
    </source>
</evidence>
<dbReference type="PANTHER" id="PTHR30026">
    <property type="entry name" value="OUTER MEMBRANE PROTEIN TOLC"/>
    <property type="match status" value="1"/>
</dbReference>
<dbReference type="KEGG" id="fcj:RN605_11185"/>
<proteinExistence type="inferred from homology"/>
<dbReference type="RefSeq" id="WP_313324846.1">
    <property type="nucleotide sequence ID" value="NZ_CP134878.1"/>
</dbReference>
<organism evidence="10">
    <name type="scientific">Flavobacterium capsici</name>
    <dbReference type="NCBI Taxonomy" id="3075618"/>
    <lineage>
        <taxon>Bacteria</taxon>
        <taxon>Pseudomonadati</taxon>
        <taxon>Bacteroidota</taxon>
        <taxon>Flavobacteriia</taxon>
        <taxon>Flavobacteriales</taxon>
        <taxon>Flavobacteriaceae</taxon>
        <taxon>Flavobacterium</taxon>
    </lineage>
</organism>
<dbReference type="GO" id="GO:0009279">
    <property type="term" value="C:cell outer membrane"/>
    <property type="evidence" value="ECO:0007669"/>
    <property type="project" value="UniProtKB-SubCell"/>
</dbReference>
<evidence type="ECO:0000313" key="11">
    <source>
        <dbReference type="EMBL" id="WNM21240.1"/>
    </source>
</evidence>
<dbReference type="PANTHER" id="PTHR30026:SF20">
    <property type="entry name" value="OUTER MEMBRANE PROTEIN TOLC"/>
    <property type="match status" value="1"/>
</dbReference>
<evidence type="ECO:0000256" key="3">
    <source>
        <dbReference type="ARBA" id="ARBA00022448"/>
    </source>
</evidence>
<evidence type="ECO:0000256" key="5">
    <source>
        <dbReference type="ARBA" id="ARBA00022692"/>
    </source>
</evidence>
<comment type="subcellular location">
    <subcellularLocation>
        <location evidence="1">Cell outer membrane</location>
    </subcellularLocation>
</comment>
<dbReference type="Proteomes" id="UP001304515">
    <property type="component" value="Chromosome"/>
</dbReference>
<accession>A0AA96EX92</accession>
<feature type="coiled-coil region" evidence="8">
    <location>
        <begin position="343"/>
        <end position="374"/>
    </location>
</feature>
<keyword evidence="9" id="KW-0732">Signal</keyword>
<dbReference type="GO" id="GO:1990281">
    <property type="term" value="C:efflux pump complex"/>
    <property type="evidence" value="ECO:0007669"/>
    <property type="project" value="TreeGrafter"/>
</dbReference>
<feature type="chain" id="PRO_5044705164" evidence="9">
    <location>
        <begin position="19"/>
        <end position="448"/>
    </location>
</feature>
<protein>
    <submittedName>
        <fullName evidence="10">TolC family protein</fullName>
    </submittedName>
</protein>
<evidence type="ECO:0000256" key="6">
    <source>
        <dbReference type="ARBA" id="ARBA00023136"/>
    </source>
</evidence>
<keyword evidence="3" id="KW-0813">Transport</keyword>
<keyword evidence="6" id="KW-0472">Membrane</keyword>
<dbReference type="Pfam" id="PF02321">
    <property type="entry name" value="OEP"/>
    <property type="match status" value="1"/>
</dbReference>